<proteinExistence type="predicted"/>
<evidence type="ECO:0000313" key="4">
    <source>
        <dbReference type="Proteomes" id="UP000324222"/>
    </source>
</evidence>
<name>A0A5B7CG25_PORTR</name>
<sequence length="148" mass="15814">MGRRGASQQSWGRAAAPLALTSLMIYRGGAGQPGVRSGQRTPQDATVKPAGDQNLSSPLQPSCLASCRLTPSGRTVLPRLKHGLREADAGILSDRRQTDHWLDGCVQQDRGACRVVAEAKWAVSTIHMDQRASSVTVLHGSLSYSLPQ</sequence>
<evidence type="ECO:0008006" key="5">
    <source>
        <dbReference type="Google" id="ProtNLM"/>
    </source>
</evidence>
<organism evidence="3 4">
    <name type="scientific">Portunus trituberculatus</name>
    <name type="common">Swimming crab</name>
    <name type="synonym">Neptunus trituberculatus</name>
    <dbReference type="NCBI Taxonomy" id="210409"/>
    <lineage>
        <taxon>Eukaryota</taxon>
        <taxon>Metazoa</taxon>
        <taxon>Ecdysozoa</taxon>
        <taxon>Arthropoda</taxon>
        <taxon>Crustacea</taxon>
        <taxon>Multicrustacea</taxon>
        <taxon>Malacostraca</taxon>
        <taxon>Eumalacostraca</taxon>
        <taxon>Eucarida</taxon>
        <taxon>Decapoda</taxon>
        <taxon>Pleocyemata</taxon>
        <taxon>Brachyura</taxon>
        <taxon>Eubrachyura</taxon>
        <taxon>Portunoidea</taxon>
        <taxon>Portunidae</taxon>
        <taxon>Portuninae</taxon>
        <taxon>Portunus</taxon>
    </lineage>
</organism>
<evidence type="ECO:0000256" key="1">
    <source>
        <dbReference type="SAM" id="MobiDB-lite"/>
    </source>
</evidence>
<reference evidence="3 4" key="1">
    <citation type="submission" date="2019-05" db="EMBL/GenBank/DDBJ databases">
        <title>Another draft genome of Portunus trituberculatus and its Hox gene families provides insights of decapod evolution.</title>
        <authorList>
            <person name="Jeong J.-H."/>
            <person name="Song I."/>
            <person name="Kim S."/>
            <person name="Choi T."/>
            <person name="Kim D."/>
            <person name="Ryu S."/>
            <person name="Kim W."/>
        </authorList>
    </citation>
    <scope>NUCLEOTIDE SEQUENCE [LARGE SCALE GENOMIC DNA]</scope>
    <source>
        <tissue evidence="3">Muscle</tissue>
    </source>
</reference>
<evidence type="ECO:0000256" key="2">
    <source>
        <dbReference type="SAM" id="SignalP"/>
    </source>
</evidence>
<dbReference type="EMBL" id="VSRR010000006">
    <property type="protein sequence ID" value="MPC07711.1"/>
    <property type="molecule type" value="Genomic_DNA"/>
</dbReference>
<keyword evidence="2" id="KW-0732">Signal</keyword>
<accession>A0A5B7CG25</accession>
<feature type="region of interest" description="Disordered" evidence="1">
    <location>
        <begin position="31"/>
        <end position="58"/>
    </location>
</feature>
<feature type="chain" id="PRO_5023031183" description="Secreted protein" evidence="2">
    <location>
        <begin position="32"/>
        <end position="148"/>
    </location>
</feature>
<comment type="caution">
    <text evidence="3">The sequence shown here is derived from an EMBL/GenBank/DDBJ whole genome shotgun (WGS) entry which is preliminary data.</text>
</comment>
<keyword evidence="4" id="KW-1185">Reference proteome</keyword>
<gene>
    <name evidence="3" type="ORF">E2C01_000278</name>
</gene>
<evidence type="ECO:0000313" key="3">
    <source>
        <dbReference type="EMBL" id="MPC07711.1"/>
    </source>
</evidence>
<dbReference type="AlphaFoldDB" id="A0A5B7CG25"/>
<feature type="signal peptide" evidence="2">
    <location>
        <begin position="1"/>
        <end position="31"/>
    </location>
</feature>
<dbReference type="Proteomes" id="UP000324222">
    <property type="component" value="Unassembled WGS sequence"/>
</dbReference>
<protein>
    <recommendedName>
        <fullName evidence="5">Secreted protein</fullName>
    </recommendedName>
</protein>